<organism evidence="2 3">
    <name type="scientific">Hydra vulgaris</name>
    <name type="common">Hydra</name>
    <name type="synonym">Hydra attenuata</name>
    <dbReference type="NCBI Taxonomy" id="6087"/>
    <lineage>
        <taxon>Eukaryota</taxon>
        <taxon>Metazoa</taxon>
        <taxon>Cnidaria</taxon>
        <taxon>Hydrozoa</taxon>
        <taxon>Hydroidolina</taxon>
        <taxon>Anthoathecata</taxon>
        <taxon>Aplanulata</taxon>
        <taxon>Hydridae</taxon>
        <taxon>Hydra</taxon>
    </lineage>
</organism>
<gene>
    <name evidence="3" type="primary">LOC136082326</name>
</gene>
<reference evidence="3" key="1">
    <citation type="submission" date="2025-08" db="UniProtKB">
        <authorList>
            <consortium name="RefSeq"/>
        </authorList>
    </citation>
    <scope>IDENTIFICATION</scope>
</reference>
<dbReference type="RefSeq" id="XP_065657317.1">
    <property type="nucleotide sequence ID" value="XM_065801245.1"/>
</dbReference>
<feature type="transmembrane region" description="Helical" evidence="1">
    <location>
        <begin position="258"/>
        <end position="276"/>
    </location>
</feature>
<name>A0ABM4C6V1_HYDVU</name>
<evidence type="ECO:0000256" key="1">
    <source>
        <dbReference type="SAM" id="Phobius"/>
    </source>
</evidence>
<evidence type="ECO:0000313" key="2">
    <source>
        <dbReference type="Proteomes" id="UP001652625"/>
    </source>
</evidence>
<sequence>MFIIYLCWFASVFALENFDNEFKDDYGNANWKNPFDGGLGNIRHNTDNEVLDQKLNVDAETPSNVARLQEKTNDNTVKPLECEAPKYCTSNISYFKHFLSKFASFVQPREGFGEYYITQVRISSSRYSRLQRLLDLENNEKELLDIMIESFEISDEGELKVHSIEPLKVFSDNINKCGAPEKCIFNTSYFIQFLINYTSLLKPCCHLNSEHFTAQVKLKKLLDSEYCEKELLDILNDFYEEYHLCITNQNSGISFRNFLWYCLLAFLFCSTVMFWYEKYFEKSKNKVSIIKPKINSFITEEVCKENDASSAENCKVNDASNVEYCKENDASNVENCKENDVSNVENCKENDASSVEKKRRENDAVEKDNMTEENKKINFSLSVEEESVYFNNITDKLTTDFCL</sequence>
<dbReference type="GeneID" id="136082326"/>
<evidence type="ECO:0000313" key="3">
    <source>
        <dbReference type="RefSeq" id="XP_065657317.1"/>
    </source>
</evidence>
<keyword evidence="1" id="KW-1133">Transmembrane helix</keyword>
<keyword evidence="1" id="KW-0812">Transmembrane</keyword>
<proteinExistence type="predicted"/>
<dbReference type="Proteomes" id="UP001652625">
    <property type="component" value="Chromosome 07"/>
</dbReference>
<keyword evidence="1" id="KW-0472">Membrane</keyword>
<accession>A0ABM4C6V1</accession>
<keyword evidence="2" id="KW-1185">Reference proteome</keyword>
<protein>
    <submittedName>
        <fullName evidence="3">Uncharacterized protein LOC136082326</fullName>
    </submittedName>
</protein>